<dbReference type="Gene3D" id="3.30.420.10">
    <property type="entry name" value="Ribonuclease H-like superfamily/Ribonuclease H"/>
    <property type="match status" value="1"/>
</dbReference>
<evidence type="ECO:0000313" key="3">
    <source>
        <dbReference type="Proteomes" id="UP000178348"/>
    </source>
</evidence>
<sequence>MDTLVFDIETKNFFTDPGVGRDNFGALEISVVGVYSYAQEKYFCYAEDELEKLAELFREAERIIGFSINRYDVPVLNLYFQKLSDRLGLDLFQKERVDLLEEIELVTGKRISLGKLAQANLGAGKTGTGAQAIELYREGKIDELKAYCLKDVELTKGIYELYRERKFLYVPHYITGEIQKIEFMKPSYAKTANLF</sequence>
<dbReference type="AlphaFoldDB" id="A0A1G2CM45"/>
<reference evidence="2 3" key="1">
    <citation type="journal article" date="2016" name="Nat. Commun.">
        <title>Thousands of microbial genomes shed light on interconnected biogeochemical processes in an aquifer system.</title>
        <authorList>
            <person name="Anantharaman K."/>
            <person name="Brown C.T."/>
            <person name="Hug L.A."/>
            <person name="Sharon I."/>
            <person name="Castelle C.J."/>
            <person name="Probst A.J."/>
            <person name="Thomas B.C."/>
            <person name="Singh A."/>
            <person name="Wilkins M.J."/>
            <person name="Karaoz U."/>
            <person name="Brodie E.L."/>
            <person name="Williams K.H."/>
            <person name="Hubbard S.S."/>
            <person name="Banfield J.F."/>
        </authorList>
    </citation>
    <scope>NUCLEOTIDE SEQUENCE [LARGE SCALE GENOMIC DNA]</scope>
</reference>
<name>A0A1G2CM45_9BACT</name>
<dbReference type="GO" id="GO:0003676">
    <property type="term" value="F:nucleic acid binding"/>
    <property type="evidence" value="ECO:0007669"/>
    <property type="project" value="InterPro"/>
</dbReference>
<dbReference type="SUPFAM" id="SSF53098">
    <property type="entry name" value="Ribonuclease H-like"/>
    <property type="match status" value="1"/>
</dbReference>
<comment type="caution">
    <text evidence="2">The sequence shown here is derived from an EMBL/GenBank/DDBJ whole genome shotgun (WGS) entry which is preliminary data.</text>
</comment>
<accession>A0A1G2CM45</accession>
<feature type="domain" description="YprB ribonuclease H-like" evidence="1">
    <location>
        <begin position="5"/>
        <end position="160"/>
    </location>
</feature>
<dbReference type="InterPro" id="IPR012337">
    <property type="entry name" value="RNaseH-like_sf"/>
</dbReference>
<gene>
    <name evidence="2" type="ORF">A2946_00615</name>
</gene>
<evidence type="ECO:0000313" key="2">
    <source>
        <dbReference type="EMBL" id="OGZ02419.1"/>
    </source>
</evidence>
<evidence type="ECO:0000259" key="1">
    <source>
        <dbReference type="Pfam" id="PF13482"/>
    </source>
</evidence>
<dbReference type="Pfam" id="PF13482">
    <property type="entry name" value="RNase_H_2"/>
    <property type="match status" value="1"/>
</dbReference>
<dbReference type="InterPro" id="IPR038720">
    <property type="entry name" value="YprB_RNase_H-like_dom"/>
</dbReference>
<dbReference type="Proteomes" id="UP000178348">
    <property type="component" value="Unassembled WGS sequence"/>
</dbReference>
<protein>
    <recommendedName>
        <fullName evidence="1">YprB ribonuclease H-like domain-containing protein</fullName>
    </recommendedName>
</protein>
<dbReference type="EMBL" id="MHLB01000012">
    <property type="protein sequence ID" value="OGZ02419.1"/>
    <property type="molecule type" value="Genomic_DNA"/>
</dbReference>
<proteinExistence type="predicted"/>
<organism evidence="2 3">
    <name type="scientific">Candidatus Liptonbacteria bacterium RIFCSPLOWO2_01_FULL_53_13</name>
    <dbReference type="NCBI Taxonomy" id="1798651"/>
    <lineage>
        <taxon>Bacteria</taxon>
        <taxon>Candidatus Liptoniibacteriota</taxon>
    </lineage>
</organism>
<dbReference type="InterPro" id="IPR036397">
    <property type="entry name" value="RNaseH_sf"/>
</dbReference>